<dbReference type="AlphaFoldDB" id="A0A6M3IFV8"/>
<accession>A0A6M3IFV8</accession>
<name>A0A6M3IFV8_9ZZZZ</name>
<gene>
    <name evidence="1" type="ORF">MM415B01890_0007</name>
</gene>
<reference evidence="1" key="1">
    <citation type="submission" date="2020-03" db="EMBL/GenBank/DDBJ databases">
        <title>The deep terrestrial virosphere.</title>
        <authorList>
            <person name="Holmfeldt K."/>
            <person name="Nilsson E."/>
            <person name="Simone D."/>
            <person name="Lopez-Fernandez M."/>
            <person name="Wu X."/>
            <person name="de Brujin I."/>
            <person name="Lundin D."/>
            <person name="Andersson A."/>
            <person name="Bertilsson S."/>
            <person name="Dopson M."/>
        </authorList>
    </citation>
    <scope>NUCLEOTIDE SEQUENCE</scope>
    <source>
        <strain evidence="1">MM415B01890</strain>
    </source>
</reference>
<evidence type="ECO:0000313" key="1">
    <source>
        <dbReference type="EMBL" id="QJA56274.1"/>
    </source>
</evidence>
<dbReference type="EMBL" id="MT141209">
    <property type="protein sequence ID" value="QJA56274.1"/>
    <property type="molecule type" value="Genomic_DNA"/>
</dbReference>
<protein>
    <submittedName>
        <fullName evidence="1">Uncharacterized protein</fullName>
    </submittedName>
</protein>
<organism evidence="1">
    <name type="scientific">viral metagenome</name>
    <dbReference type="NCBI Taxonomy" id="1070528"/>
    <lineage>
        <taxon>unclassified sequences</taxon>
        <taxon>metagenomes</taxon>
        <taxon>organismal metagenomes</taxon>
    </lineage>
</organism>
<sequence>MRYKKYNWVGNKIDDNDMCILHDIKERGGKPITEQVAEAVKEYVTKTKGTA</sequence>
<proteinExistence type="predicted"/>